<dbReference type="InterPro" id="IPR011767">
    <property type="entry name" value="GLR_AS"/>
</dbReference>
<dbReference type="EMBL" id="AP025637">
    <property type="protein sequence ID" value="BDG71907.1"/>
    <property type="molecule type" value="Genomic_DNA"/>
</dbReference>
<evidence type="ECO:0000259" key="8">
    <source>
        <dbReference type="Pfam" id="PF00462"/>
    </source>
</evidence>
<accession>A0ABN6P215</accession>
<dbReference type="CDD" id="cd03418">
    <property type="entry name" value="GRX_GRXb_1_3_like"/>
    <property type="match status" value="1"/>
</dbReference>
<evidence type="ECO:0000256" key="3">
    <source>
        <dbReference type="ARBA" id="ARBA00022448"/>
    </source>
</evidence>
<dbReference type="Gene3D" id="3.40.30.10">
    <property type="entry name" value="Glutaredoxin"/>
    <property type="match status" value="1"/>
</dbReference>
<evidence type="ECO:0000256" key="2">
    <source>
        <dbReference type="ARBA" id="ARBA00007787"/>
    </source>
</evidence>
<evidence type="ECO:0000313" key="9">
    <source>
        <dbReference type="EMBL" id="BDG71907.1"/>
    </source>
</evidence>
<gene>
    <name evidence="9" type="ORF">Rmf_18360</name>
</gene>
<keyword evidence="4 7" id="KW-0249">Electron transport</keyword>
<dbReference type="RefSeq" id="WP_244459130.1">
    <property type="nucleotide sequence ID" value="NZ_AP025637.1"/>
</dbReference>
<keyword evidence="5" id="KW-1015">Disulfide bond</keyword>
<dbReference type="PANTHER" id="PTHR46679">
    <property type="match status" value="1"/>
</dbReference>
<evidence type="ECO:0000313" key="10">
    <source>
        <dbReference type="Proteomes" id="UP000831327"/>
    </source>
</evidence>
<comment type="function">
    <text evidence="1 7">Has a glutathione-disulfide oxidoreductase activity in the presence of NADPH and glutathione reductase. Reduces low molecular weight disulfides and proteins.</text>
</comment>
<name>A0ABN6P215_9PROT</name>
<dbReference type="InterPro" id="IPR014025">
    <property type="entry name" value="Glutaredoxin_subgr"/>
</dbReference>
<evidence type="ECO:0000256" key="1">
    <source>
        <dbReference type="ARBA" id="ARBA00002549"/>
    </source>
</evidence>
<proteinExistence type="inferred from homology"/>
<dbReference type="Proteomes" id="UP000831327">
    <property type="component" value="Chromosome"/>
</dbReference>
<dbReference type="InterPro" id="IPR002109">
    <property type="entry name" value="Glutaredoxin"/>
</dbReference>
<evidence type="ECO:0000256" key="4">
    <source>
        <dbReference type="ARBA" id="ARBA00022982"/>
    </source>
</evidence>
<dbReference type="PRINTS" id="PR00160">
    <property type="entry name" value="GLUTAREDOXIN"/>
</dbReference>
<evidence type="ECO:0000256" key="6">
    <source>
        <dbReference type="ARBA" id="ARBA00023284"/>
    </source>
</evidence>
<dbReference type="PROSITE" id="PS51354">
    <property type="entry name" value="GLUTAREDOXIN_2"/>
    <property type="match status" value="1"/>
</dbReference>
<dbReference type="Pfam" id="PF00462">
    <property type="entry name" value="Glutaredoxin"/>
    <property type="match status" value="1"/>
</dbReference>
<dbReference type="InterPro" id="IPR011900">
    <property type="entry name" value="GRX_bact"/>
</dbReference>
<dbReference type="InterPro" id="IPR036249">
    <property type="entry name" value="Thioredoxin-like_sf"/>
</dbReference>
<organism evidence="9 10">
    <name type="scientific">Roseomonas fluvialis</name>
    <dbReference type="NCBI Taxonomy" id="1750527"/>
    <lineage>
        <taxon>Bacteria</taxon>
        <taxon>Pseudomonadati</taxon>
        <taxon>Pseudomonadota</taxon>
        <taxon>Alphaproteobacteria</taxon>
        <taxon>Acetobacterales</taxon>
        <taxon>Roseomonadaceae</taxon>
        <taxon>Roseomonas</taxon>
    </lineage>
</organism>
<dbReference type="PANTHER" id="PTHR46679:SF1">
    <property type="entry name" value="GLUTAREDOXIN-2, MITOCHONDRIAL"/>
    <property type="match status" value="1"/>
</dbReference>
<dbReference type="SUPFAM" id="SSF52833">
    <property type="entry name" value="Thioredoxin-like"/>
    <property type="match status" value="1"/>
</dbReference>
<evidence type="ECO:0000256" key="7">
    <source>
        <dbReference type="RuleBase" id="RU364065"/>
    </source>
</evidence>
<keyword evidence="6 7" id="KW-0676">Redox-active center</keyword>
<protein>
    <recommendedName>
        <fullName evidence="7">Glutaredoxin</fullName>
    </recommendedName>
</protein>
<dbReference type="PROSITE" id="PS00195">
    <property type="entry name" value="GLUTAREDOXIN_1"/>
    <property type="match status" value="1"/>
</dbReference>
<comment type="similarity">
    <text evidence="2 7">Belongs to the glutaredoxin family.</text>
</comment>
<feature type="domain" description="Glutaredoxin" evidence="8">
    <location>
        <begin position="4"/>
        <end position="64"/>
    </location>
</feature>
<keyword evidence="10" id="KW-1185">Reference proteome</keyword>
<keyword evidence="7" id="KW-0963">Cytoplasm</keyword>
<reference evidence="9 10" key="1">
    <citation type="journal article" date="2016" name="Microbes Environ.">
        <title>Phylogenetically diverse aerobic anoxygenic phototrophic bacteria isolated from epilithic biofilms in Tama river, Japan.</title>
        <authorList>
            <person name="Hirose S."/>
            <person name="Matsuura K."/>
            <person name="Haruta S."/>
        </authorList>
    </citation>
    <scope>NUCLEOTIDE SEQUENCE [LARGE SCALE GENOMIC DNA]</scope>
    <source>
        <strain evidence="9 10">S08</strain>
    </source>
</reference>
<evidence type="ECO:0000256" key="5">
    <source>
        <dbReference type="ARBA" id="ARBA00023157"/>
    </source>
</evidence>
<sequence>MAKVEIFTTDFCPYCARAKALLDSKGVAYDEIYAPNGSEARRQATTRSGGRTTVPQVFIDGQAVGGSDDLHALDRAGKLDALLGA</sequence>
<dbReference type="NCBIfam" id="TIGR02181">
    <property type="entry name" value="GRX_bact"/>
    <property type="match status" value="1"/>
</dbReference>
<keyword evidence="3 7" id="KW-0813">Transport</keyword>